<dbReference type="Proteomes" id="UP000886998">
    <property type="component" value="Unassembled WGS sequence"/>
</dbReference>
<dbReference type="EMBL" id="BMAV01023763">
    <property type="protein sequence ID" value="GFY79720.1"/>
    <property type="molecule type" value="Genomic_DNA"/>
</dbReference>
<name>A0A8X6YUV1_9ARAC</name>
<gene>
    <name evidence="1" type="ORF">TNIN_393301</name>
</gene>
<evidence type="ECO:0000313" key="1">
    <source>
        <dbReference type="EMBL" id="GFY79720.1"/>
    </source>
</evidence>
<organism evidence="1 2">
    <name type="scientific">Trichonephila inaurata madagascariensis</name>
    <dbReference type="NCBI Taxonomy" id="2747483"/>
    <lineage>
        <taxon>Eukaryota</taxon>
        <taxon>Metazoa</taxon>
        <taxon>Ecdysozoa</taxon>
        <taxon>Arthropoda</taxon>
        <taxon>Chelicerata</taxon>
        <taxon>Arachnida</taxon>
        <taxon>Araneae</taxon>
        <taxon>Araneomorphae</taxon>
        <taxon>Entelegynae</taxon>
        <taxon>Araneoidea</taxon>
        <taxon>Nephilidae</taxon>
        <taxon>Trichonephila</taxon>
        <taxon>Trichonephila inaurata</taxon>
    </lineage>
</organism>
<reference evidence="1" key="1">
    <citation type="submission" date="2020-08" db="EMBL/GenBank/DDBJ databases">
        <title>Multicomponent nature underlies the extraordinary mechanical properties of spider dragline silk.</title>
        <authorList>
            <person name="Kono N."/>
            <person name="Nakamura H."/>
            <person name="Mori M."/>
            <person name="Yoshida Y."/>
            <person name="Ohtoshi R."/>
            <person name="Malay A.D."/>
            <person name="Moran D.A.P."/>
            <person name="Tomita M."/>
            <person name="Numata K."/>
            <person name="Arakawa K."/>
        </authorList>
    </citation>
    <scope>NUCLEOTIDE SEQUENCE</scope>
</reference>
<dbReference type="OrthoDB" id="6436563at2759"/>
<accession>A0A8X6YUV1</accession>
<comment type="caution">
    <text evidence="1">The sequence shown here is derived from an EMBL/GenBank/DDBJ whole genome shotgun (WGS) entry which is preliminary data.</text>
</comment>
<keyword evidence="2" id="KW-1185">Reference proteome</keyword>
<proteinExistence type="predicted"/>
<dbReference type="AlphaFoldDB" id="A0A8X6YUV1"/>
<protein>
    <submittedName>
        <fullName evidence="1">Uncharacterized protein</fullName>
    </submittedName>
</protein>
<evidence type="ECO:0000313" key="2">
    <source>
        <dbReference type="Proteomes" id="UP000886998"/>
    </source>
</evidence>
<sequence length="207" mass="22234">MLVRLPRAPVLSGGLRRKAQLFSGTLYMAVSSKTPPHQSKGPKKFKSPLQVPVFQGAVCCVVIPVVKKPSDSTSFHSVLVCHRTSSQGDPAHFGILKVTSLSPSNRNAVLRISINGVSGTAFADSGASHSIAGATLYTIPLQQGAAFEKTSISLSFVDGLVTLKEVLRTFQTVLLEGRKFKTPFIILPDAPKTTPLYLELTFLRMLG</sequence>